<proteinExistence type="predicted"/>
<dbReference type="Proteomes" id="UP000190092">
    <property type="component" value="Unassembled WGS sequence"/>
</dbReference>
<accession>A0A1T4SM08</accession>
<gene>
    <name evidence="1" type="ORF">SAMN02745126_04839</name>
</gene>
<organism evidence="1 2">
    <name type="scientific">Enhydrobacter aerosaccus</name>
    <dbReference type="NCBI Taxonomy" id="225324"/>
    <lineage>
        <taxon>Bacteria</taxon>
        <taxon>Pseudomonadati</taxon>
        <taxon>Pseudomonadota</taxon>
        <taxon>Alphaproteobacteria</taxon>
        <taxon>Hyphomicrobiales</taxon>
        <taxon>Enhydrobacter</taxon>
    </lineage>
</organism>
<keyword evidence="2" id="KW-1185">Reference proteome</keyword>
<dbReference type="AlphaFoldDB" id="A0A1T4SM08"/>
<dbReference type="EMBL" id="FUWJ01000008">
    <property type="protein sequence ID" value="SKA28881.1"/>
    <property type="molecule type" value="Genomic_DNA"/>
</dbReference>
<evidence type="ECO:0000313" key="1">
    <source>
        <dbReference type="EMBL" id="SKA28881.1"/>
    </source>
</evidence>
<reference evidence="2" key="1">
    <citation type="submission" date="2017-02" db="EMBL/GenBank/DDBJ databases">
        <authorList>
            <person name="Varghese N."/>
            <person name="Submissions S."/>
        </authorList>
    </citation>
    <scope>NUCLEOTIDE SEQUENCE [LARGE SCALE GENOMIC DNA]</scope>
    <source>
        <strain evidence="2">ATCC 27094</strain>
    </source>
</reference>
<evidence type="ECO:0000313" key="2">
    <source>
        <dbReference type="Proteomes" id="UP000190092"/>
    </source>
</evidence>
<protein>
    <submittedName>
        <fullName evidence="1">Uncharacterized protein</fullName>
    </submittedName>
</protein>
<sequence>MMSFLPENDAERGVSRVLRLATPRVGQRHLNDCAAVSDSAPLLF</sequence>
<name>A0A1T4SM08_9HYPH</name>